<proteinExistence type="predicted"/>
<dbReference type="EMBL" id="BMFD01000016">
    <property type="protein sequence ID" value="GGC51351.1"/>
    <property type="molecule type" value="Genomic_DNA"/>
</dbReference>
<feature type="transmembrane region" description="Helical" evidence="1">
    <location>
        <begin position="7"/>
        <end position="24"/>
    </location>
</feature>
<dbReference type="Proteomes" id="UP000635885">
    <property type="component" value="Unassembled WGS sequence"/>
</dbReference>
<accession>A0ABQ1N1M7</accession>
<keyword evidence="3" id="KW-1185">Reference proteome</keyword>
<dbReference type="RefSeq" id="WP_188444147.1">
    <property type="nucleotide sequence ID" value="NZ_BMFD01000016.1"/>
</dbReference>
<reference evidence="3" key="1">
    <citation type="journal article" date="2019" name="Int. J. Syst. Evol. Microbiol.">
        <title>The Global Catalogue of Microorganisms (GCM) 10K type strain sequencing project: providing services to taxonomists for standard genome sequencing and annotation.</title>
        <authorList>
            <consortium name="The Broad Institute Genomics Platform"/>
            <consortium name="The Broad Institute Genome Sequencing Center for Infectious Disease"/>
            <person name="Wu L."/>
            <person name="Ma J."/>
        </authorList>
    </citation>
    <scope>NUCLEOTIDE SEQUENCE [LARGE SCALE GENOMIC DNA]</scope>
    <source>
        <strain evidence="3">CGMCC 1.12479</strain>
    </source>
</reference>
<gene>
    <name evidence="2" type="ORF">GCM10010993_32320</name>
</gene>
<keyword evidence="1" id="KW-0812">Transmembrane</keyword>
<name>A0ABQ1N1M7_9BACT</name>
<evidence type="ECO:0000313" key="3">
    <source>
        <dbReference type="Proteomes" id="UP000635885"/>
    </source>
</evidence>
<evidence type="ECO:0000313" key="2">
    <source>
        <dbReference type="EMBL" id="GGC51351.1"/>
    </source>
</evidence>
<evidence type="ECO:0000256" key="1">
    <source>
        <dbReference type="SAM" id="Phobius"/>
    </source>
</evidence>
<comment type="caution">
    <text evidence="2">The sequence shown here is derived from an EMBL/GenBank/DDBJ whole genome shotgun (WGS) entry which is preliminary data.</text>
</comment>
<sequence length="907" mass="102937">MPNFKQILISLLIIAFAVGGYFFYNSSLWKGEKNALEVVSQDAIFVFETEEPVMAWNQLVSQPIWTRLTEIPSVKNAETQLVSLDSLVGRSGNLDRSLKGNQMVVSLHPVGKEEFDFLFTLSFKNGSDQSFVQALEENLPDLSQITTRNYSSVPIYEFQSVNLNRMLSYSKIGNIIVVSYTSFLVEEAIRLYQNSSEANFKSVNQELFKALQKPKGLGVFRLSSSGLSKFIAGISRDDNLNLVKQFSTNEISGNFELKFSEGKITLDGTTFFQNGKEVSFAPGNADYRKLIDFIPNRTAVLFQYNLQNFNQLATLKNDNFQGKATVSGEVEKKLIQRDFFKRLSGEMLFMIFETAMNQEEDRIVLIETEELADQIDLLKGFSVDSENVPVGSIPVDFYQNNEIFVLNTEEFPAHLFDGKFMGFPQTYVTGVEGMLVFANSTKSMKVFLDDIKADNTWGKSLAQKRISTSLSTNSGFNFVINVPRIWNSLEEISSPNWKVFFQKYAPQIRSLDILTLGVGGDEKVKQSKINILYSQGPIKAVSSVTLTENRIVQFRDDLIFGPKSIQNFNDRSFEFVVQDALNQVHLLSGEGEVVFSQALEGPIISDVFQVDFYKNQKLQLLFATESRIYIIDRLGSIVAGYPLEIPGRKITHLNLVDYDDNRDYRFFVGTDQAELYLFNKNGDALEGWDPKNIGSNLAVKPAHHRVAGVGDQMLALSQGGELYFFNRRGEVMLDSPIKLGEGQTSDYIIIERGNASSSRFVTVTKEGEVVNVNFQGEMAYRNQLLRPDPESRFYLIKDQKEDRFVYVVHEFNKITIMNAEYEVLFDYNIFSENLKFQLFSFGADQNIFVLVDPVQEFTYLFDLKGSFLNTLPISSKNEIDIKYSSSKNEYSIYATSANTFVEYRLPL</sequence>
<keyword evidence="1" id="KW-0472">Membrane</keyword>
<keyword evidence="1" id="KW-1133">Transmembrane helix</keyword>
<organism evidence="2 3">
    <name type="scientific">Belliella aquatica</name>
    <dbReference type="NCBI Taxonomy" id="1323734"/>
    <lineage>
        <taxon>Bacteria</taxon>
        <taxon>Pseudomonadati</taxon>
        <taxon>Bacteroidota</taxon>
        <taxon>Cytophagia</taxon>
        <taxon>Cytophagales</taxon>
        <taxon>Cyclobacteriaceae</taxon>
        <taxon>Belliella</taxon>
    </lineage>
</organism>
<protein>
    <submittedName>
        <fullName evidence="2">Uncharacterized protein</fullName>
    </submittedName>
</protein>